<sequence length="390" mass="40771">MRGSEVWSWGAGTHGQLASGSDCDAFTPHLVCALSGKDVVQVACGGAHAVAVLGNGEAMTWGRGLSGALGHGNESSWNLPNPVKSLQGIKISSAAAGWNHTAFVTESGGLYTCGDGTFGQLGLGDTQTRFLPCLVEHLTSLFVTMVACGMRHTLALVQGPSEETALYAFGSNRRGQLGIEIPQQPQTKGTKNVACISKPQSITTLNSKKLVAISANGDHSAALTVTGQLYLWGRGFCNNRDMSIPCAAALGVEICQVSLGWSHGLAISVEPGGIFRTIFLHLPKVGKLGMRALVVAAGSEHSAAVFEDGEVMVWGWAEHGQLGLSTTENQNIPQRVVLESKGVPSDPCSMVGSQTNDGINIQTLIQCGSGFTFLLQIPCSSEYTNSSNQG</sequence>
<protein>
    <recommendedName>
        <fullName evidence="3">RCC1-like domain-containing protein</fullName>
    </recommendedName>
</protein>
<dbReference type="InterPro" id="IPR051210">
    <property type="entry name" value="Ub_ligase/GEF_domain"/>
</dbReference>
<dbReference type="EMBL" id="OZ023703">
    <property type="protein sequence ID" value="CAK9870549.1"/>
    <property type="molecule type" value="Genomic_DNA"/>
</dbReference>
<keyword evidence="1" id="KW-0677">Repeat</keyword>
<dbReference type="PANTHER" id="PTHR22870:SF466">
    <property type="entry name" value="ANKYRIN REPEAT-CONTAINING PROTEIN"/>
    <property type="match status" value="1"/>
</dbReference>
<dbReference type="InterPro" id="IPR058923">
    <property type="entry name" value="RCC1-like_dom"/>
</dbReference>
<evidence type="ECO:0000313" key="5">
    <source>
        <dbReference type="Proteomes" id="UP001497522"/>
    </source>
</evidence>
<name>A0ABP1B634_9BRYO</name>
<dbReference type="InterPro" id="IPR009091">
    <property type="entry name" value="RCC1/BLIP-II"/>
</dbReference>
<dbReference type="SUPFAM" id="SSF50985">
    <property type="entry name" value="RCC1/BLIP-II"/>
    <property type="match status" value="1"/>
</dbReference>
<proteinExistence type="predicted"/>
<dbReference type="InterPro" id="IPR000408">
    <property type="entry name" value="Reg_chr_condens"/>
</dbReference>
<dbReference type="Gene3D" id="2.130.10.30">
    <property type="entry name" value="Regulator of chromosome condensation 1/beta-lactamase-inhibitor protein II"/>
    <property type="match status" value="2"/>
</dbReference>
<dbReference type="Pfam" id="PF25390">
    <property type="entry name" value="WD40_RLD"/>
    <property type="match status" value="1"/>
</dbReference>
<gene>
    <name evidence="4" type="ORF">CSSPJE1EN2_LOCUS13217</name>
</gene>
<dbReference type="PRINTS" id="PR00633">
    <property type="entry name" value="RCCNDNSATION"/>
</dbReference>
<evidence type="ECO:0000259" key="3">
    <source>
        <dbReference type="Pfam" id="PF25390"/>
    </source>
</evidence>
<feature type="repeat" description="RCC1" evidence="2">
    <location>
        <begin position="56"/>
        <end position="107"/>
    </location>
</feature>
<keyword evidence="5" id="KW-1185">Reference proteome</keyword>
<evidence type="ECO:0000313" key="4">
    <source>
        <dbReference type="EMBL" id="CAK9870549.1"/>
    </source>
</evidence>
<dbReference type="PANTHER" id="PTHR22870">
    <property type="entry name" value="REGULATOR OF CHROMOSOME CONDENSATION"/>
    <property type="match status" value="1"/>
</dbReference>
<evidence type="ECO:0000256" key="2">
    <source>
        <dbReference type="PROSITE-ProRule" id="PRU00235"/>
    </source>
</evidence>
<evidence type="ECO:0000256" key="1">
    <source>
        <dbReference type="ARBA" id="ARBA00022737"/>
    </source>
</evidence>
<dbReference type="Proteomes" id="UP001497522">
    <property type="component" value="Chromosome 2"/>
</dbReference>
<dbReference type="Pfam" id="PF00415">
    <property type="entry name" value="RCC1"/>
    <property type="match status" value="1"/>
</dbReference>
<organism evidence="4 5">
    <name type="scientific">Sphagnum jensenii</name>
    <dbReference type="NCBI Taxonomy" id="128206"/>
    <lineage>
        <taxon>Eukaryota</taxon>
        <taxon>Viridiplantae</taxon>
        <taxon>Streptophyta</taxon>
        <taxon>Embryophyta</taxon>
        <taxon>Bryophyta</taxon>
        <taxon>Sphagnophytina</taxon>
        <taxon>Sphagnopsida</taxon>
        <taxon>Sphagnales</taxon>
        <taxon>Sphagnaceae</taxon>
        <taxon>Sphagnum</taxon>
    </lineage>
</organism>
<feature type="domain" description="RCC1-like" evidence="3">
    <location>
        <begin position="5"/>
        <end position="268"/>
    </location>
</feature>
<feature type="repeat" description="RCC1" evidence="2">
    <location>
        <begin position="309"/>
        <end position="378"/>
    </location>
</feature>
<feature type="repeat" description="RCC1" evidence="2">
    <location>
        <begin position="164"/>
        <end position="226"/>
    </location>
</feature>
<dbReference type="PROSITE" id="PS50012">
    <property type="entry name" value="RCC1_3"/>
    <property type="match status" value="5"/>
</dbReference>
<feature type="repeat" description="RCC1" evidence="2">
    <location>
        <begin position="4"/>
        <end position="55"/>
    </location>
</feature>
<accession>A0ABP1B634</accession>
<reference evidence="4 5" key="1">
    <citation type="submission" date="2024-03" db="EMBL/GenBank/DDBJ databases">
        <authorList>
            <consortium name="ELIXIR-Norway"/>
            <consortium name="Elixir Norway"/>
        </authorList>
    </citation>
    <scope>NUCLEOTIDE SEQUENCE [LARGE SCALE GENOMIC DNA]</scope>
</reference>
<feature type="repeat" description="RCC1" evidence="2">
    <location>
        <begin position="108"/>
        <end position="159"/>
    </location>
</feature>
<dbReference type="PROSITE" id="PS00626">
    <property type="entry name" value="RCC1_2"/>
    <property type="match status" value="3"/>
</dbReference>